<dbReference type="PROSITE" id="PS51375">
    <property type="entry name" value="PPR"/>
    <property type="match status" value="9"/>
</dbReference>
<dbReference type="OrthoDB" id="185373at2759"/>
<feature type="repeat" description="PPR" evidence="2">
    <location>
        <begin position="460"/>
        <end position="494"/>
    </location>
</feature>
<name>A0A8J5Y8W5_9ROSI</name>
<reference evidence="3 4" key="1">
    <citation type="journal article" date="2021" name="bioRxiv">
        <title>The Gossypium anomalum genome as a resource for cotton improvement and evolutionary analysis of hybrid incompatibility.</title>
        <authorList>
            <person name="Grover C.E."/>
            <person name="Yuan D."/>
            <person name="Arick M.A."/>
            <person name="Miller E.R."/>
            <person name="Hu G."/>
            <person name="Peterson D.G."/>
            <person name="Wendel J.F."/>
            <person name="Udall J.A."/>
        </authorList>
    </citation>
    <scope>NUCLEOTIDE SEQUENCE [LARGE SCALE GENOMIC DNA]</scope>
    <source>
        <strain evidence="3">JFW-Udall</strain>
        <tissue evidence="3">Leaf</tissue>
    </source>
</reference>
<feature type="repeat" description="PPR" evidence="2">
    <location>
        <begin position="320"/>
        <end position="354"/>
    </location>
</feature>
<accession>A0A8J5Y8W5</accession>
<feature type="repeat" description="PPR" evidence="2">
    <location>
        <begin position="355"/>
        <end position="389"/>
    </location>
</feature>
<evidence type="ECO:0000256" key="1">
    <source>
        <dbReference type="ARBA" id="ARBA00022737"/>
    </source>
</evidence>
<feature type="repeat" description="PPR" evidence="2">
    <location>
        <begin position="390"/>
        <end position="424"/>
    </location>
</feature>
<evidence type="ECO:0000313" key="4">
    <source>
        <dbReference type="Proteomes" id="UP000701853"/>
    </source>
</evidence>
<dbReference type="AlphaFoldDB" id="A0A8J5Y8W5"/>
<dbReference type="InterPro" id="IPR051222">
    <property type="entry name" value="PPR/CCM1_RNA-binding"/>
</dbReference>
<gene>
    <name evidence="3" type="ORF">CXB51_021030</name>
</gene>
<dbReference type="Proteomes" id="UP000701853">
    <property type="component" value="Chromosome 8"/>
</dbReference>
<keyword evidence="1" id="KW-0677">Repeat</keyword>
<feature type="repeat" description="PPR" evidence="2">
    <location>
        <begin position="250"/>
        <end position="284"/>
    </location>
</feature>
<keyword evidence="4" id="KW-1185">Reference proteome</keyword>
<feature type="repeat" description="PPR" evidence="2">
    <location>
        <begin position="285"/>
        <end position="319"/>
    </location>
</feature>
<evidence type="ECO:0000256" key="2">
    <source>
        <dbReference type="PROSITE-ProRule" id="PRU00708"/>
    </source>
</evidence>
<sequence length="642" mass="71484">MQSQTLKRSTSRSPSAWYSPPLLHHHDPILTTLSHAISNSPTKPLHVSLSKLLPSLTPSHVVNLIVLNPLSLSPQSLFSFFNFLSSHPTFRHTLHSYSAMSHILVAHNMLPQARFLLNFLVSRKGKDSASSIFASVLETKGTHQCDFVFDSLMIAYTDLGFVSDAIQCFRLVRKHKLRVPFRGCKYLFDRMMKISSPIVSLGFYMEILEYGFPPNVYSFNILMNKLCREGLIKDAQMMFDEIARRGLHASVVSFNTLINGYCKSGNLDEGFRLRSAMEEAGIRPDVFTYSVLINGLCKESRLDKANELFEEMCNRGLIPNDVIFTSLIDGMCKNGRTDLAMGTYQQFLTKGFKPDLIMYNSLINGLCKAGDLKGAKKLIAEMSLRGLKPDKFTYTILLDGFCKEGDMDSALGIREEMIKQGIKLDDVAFTALISGLCKEGRHLDAERALREMLDAGMKPDAAAYTMVMDGFCKKGDVRMGFKLLKQMQSDGHVPGVVTYNVLMNGLCKQGQLRNANMLLDNMLNLGVVPDTITYNILLDGHCKKANPKDFGKLKSEMGLVADYASYTSCGLRCSWITFDLLDDLVIEILDSESYLTSGVVLFNFCIDSSCALNFIVVPGIAQDKVVVAIIVQLQKVGVHKAT</sequence>
<proteinExistence type="predicted"/>
<feature type="repeat" description="PPR" evidence="2">
    <location>
        <begin position="495"/>
        <end position="529"/>
    </location>
</feature>
<organism evidence="3 4">
    <name type="scientific">Gossypium anomalum</name>
    <dbReference type="NCBI Taxonomy" id="47600"/>
    <lineage>
        <taxon>Eukaryota</taxon>
        <taxon>Viridiplantae</taxon>
        <taxon>Streptophyta</taxon>
        <taxon>Embryophyta</taxon>
        <taxon>Tracheophyta</taxon>
        <taxon>Spermatophyta</taxon>
        <taxon>Magnoliopsida</taxon>
        <taxon>eudicotyledons</taxon>
        <taxon>Gunneridae</taxon>
        <taxon>Pentapetalae</taxon>
        <taxon>rosids</taxon>
        <taxon>malvids</taxon>
        <taxon>Malvales</taxon>
        <taxon>Malvaceae</taxon>
        <taxon>Malvoideae</taxon>
        <taxon>Gossypium</taxon>
    </lineage>
</organism>
<dbReference type="InterPro" id="IPR002885">
    <property type="entry name" value="PPR_rpt"/>
</dbReference>
<evidence type="ECO:0000313" key="3">
    <source>
        <dbReference type="EMBL" id="KAG8485186.1"/>
    </source>
</evidence>
<dbReference type="EMBL" id="JAHUZN010000008">
    <property type="protein sequence ID" value="KAG8485186.1"/>
    <property type="molecule type" value="Genomic_DNA"/>
</dbReference>
<dbReference type="PANTHER" id="PTHR47942:SF16">
    <property type="entry name" value="PENTATRICOPEPTIDE REPEAT DOMAIN CONTAINING PROTEIN-RELATED"/>
    <property type="match status" value="1"/>
</dbReference>
<dbReference type="Pfam" id="PF12854">
    <property type="entry name" value="PPR_1"/>
    <property type="match status" value="2"/>
</dbReference>
<dbReference type="InterPro" id="IPR011990">
    <property type="entry name" value="TPR-like_helical_dom_sf"/>
</dbReference>
<comment type="caution">
    <text evidence="3">The sequence shown here is derived from an EMBL/GenBank/DDBJ whole genome shotgun (WGS) entry which is preliminary data.</text>
</comment>
<dbReference type="Pfam" id="PF13041">
    <property type="entry name" value="PPR_2"/>
    <property type="match status" value="4"/>
</dbReference>
<evidence type="ECO:0008006" key="5">
    <source>
        <dbReference type="Google" id="ProtNLM"/>
    </source>
</evidence>
<dbReference type="Gene3D" id="1.25.40.10">
    <property type="entry name" value="Tetratricopeptide repeat domain"/>
    <property type="match status" value="4"/>
</dbReference>
<protein>
    <recommendedName>
        <fullName evidence="5">Pentatricopeptide repeat-containing protein</fullName>
    </recommendedName>
</protein>
<feature type="repeat" description="PPR" evidence="2">
    <location>
        <begin position="215"/>
        <end position="249"/>
    </location>
</feature>
<dbReference type="NCBIfam" id="TIGR00756">
    <property type="entry name" value="PPR"/>
    <property type="match status" value="9"/>
</dbReference>
<dbReference type="PANTHER" id="PTHR47942">
    <property type="entry name" value="TETRATRICOPEPTIDE REPEAT (TPR)-LIKE SUPERFAMILY PROTEIN-RELATED"/>
    <property type="match status" value="1"/>
</dbReference>
<feature type="repeat" description="PPR" evidence="2">
    <location>
        <begin position="425"/>
        <end position="459"/>
    </location>
</feature>